<keyword evidence="2" id="KW-0378">Hydrolase</keyword>
<evidence type="ECO:0000256" key="2">
    <source>
        <dbReference type="ARBA" id="ARBA00022801"/>
    </source>
</evidence>
<dbReference type="EMBL" id="MBFR01000085">
    <property type="protein sequence ID" value="PVU94567.1"/>
    <property type="molecule type" value="Genomic_DNA"/>
</dbReference>
<dbReference type="STRING" id="133385.A0A2T9YQF4"/>
<dbReference type="AlphaFoldDB" id="A0A2T9YQF4"/>
<name>A0A2T9YQF4_9FUNG</name>
<dbReference type="NCBIfam" id="TIGR00283">
    <property type="entry name" value="arch_pth2"/>
    <property type="match status" value="1"/>
</dbReference>
<dbReference type="PANTHER" id="PTHR12649">
    <property type="entry name" value="PEPTIDYL-TRNA HYDROLASE 2"/>
    <property type="match status" value="1"/>
</dbReference>
<evidence type="ECO:0000256" key="3">
    <source>
        <dbReference type="ARBA" id="ARBA00038050"/>
    </source>
</evidence>
<evidence type="ECO:0000313" key="6">
    <source>
        <dbReference type="Proteomes" id="UP000245383"/>
    </source>
</evidence>
<dbReference type="OrthoDB" id="1733656at2759"/>
<dbReference type="FunFam" id="3.40.1490.10:FF:000001">
    <property type="entry name" value="Peptidyl-tRNA hydrolase 2"/>
    <property type="match status" value="1"/>
</dbReference>
<dbReference type="Gene3D" id="3.40.1490.10">
    <property type="entry name" value="Bit1"/>
    <property type="match status" value="1"/>
</dbReference>
<dbReference type="PROSITE" id="PS51257">
    <property type="entry name" value="PROKAR_LIPOPROTEIN"/>
    <property type="match status" value="1"/>
</dbReference>
<dbReference type="Pfam" id="PF01981">
    <property type="entry name" value="PTH2"/>
    <property type="match status" value="1"/>
</dbReference>
<accession>A0A2T9YQF4</accession>
<dbReference type="CDD" id="cd02430">
    <property type="entry name" value="PTH2"/>
    <property type="match status" value="1"/>
</dbReference>
<dbReference type="InterPro" id="IPR023476">
    <property type="entry name" value="Pep_tRNA_hydro_II_dom_sf"/>
</dbReference>
<protein>
    <recommendedName>
        <fullName evidence="1">peptidyl-tRNA hydrolase</fullName>
        <ecNumber evidence="1">3.1.1.29</ecNumber>
    </recommendedName>
</protein>
<comment type="catalytic activity">
    <reaction evidence="4">
        <text>an N-acyl-L-alpha-aminoacyl-tRNA + H2O = an N-acyl-L-amino acid + a tRNA + H(+)</text>
        <dbReference type="Rhea" id="RHEA:54448"/>
        <dbReference type="Rhea" id="RHEA-COMP:10123"/>
        <dbReference type="Rhea" id="RHEA-COMP:13883"/>
        <dbReference type="ChEBI" id="CHEBI:15377"/>
        <dbReference type="ChEBI" id="CHEBI:15378"/>
        <dbReference type="ChEBI" id="CHEBI:59874"/>
        <dbReference type="ChEBI" id="CHEBI:78442"/>
        <dbReference type="ChEBI" id="CHEBI:138191"/>
        <dbReference type="EC" id="3.1.1.29"/>
    </reaction>
</comment>
<dbReference type="Proteomes" id="UP000245383">
    <property type="component" value="Unassembled WGS sequence"/>
</dbReference>
<comment type="caution">
    <text evidence="5">The sequence shown here is derived from an EMBL/GenBank/DDBJ whole genome shotgun (WGS) entry which is preliminary data.</text>
</comment>
<dbReference type="PANTHER" id="PTHR12649:SF11">
    <property type="entry name" value="PEPTIDYL-TRNA HYDROLASE 2, MITOCHONDRIAL"/>
    <property type="match status" value="1"/>
</dbReference>
<dbReference type="EC" id="3.1.1.29" evidence="1"/>
<sequence length="103" mass="11048">MTKGKIAAQCCHAALACYKSAQKIAPERLSSWEHKGQAKVALKCESKQQLLSLYSKAKEQGLVTEYIMDAGRTQIEAGSITVLGIGPGSIESINKVTGQLQLL</sequence>
<dbReference type="InterPro" id="IPR002833">
    <property type="entry name" value="PTH2"/>
</dbReference>
<dbReference type="GO" id="GO:0005829">
    <property type="term" value="C:cytosol"/>
    <property type="evidence" value="ECO:0007669"/>
    <property type="project" value="TreeGrafter"/>
</dbReference>
<evidence type="ECO:0000256" key="1">
    <source>
        <dbReference type="ARBA" id="ARBA00013260"/>
    </source>
</evidence>
<reference evidence="5 6" key="1">
    <citation type="journal article" date="2018" name="MBio">
        <title>Comparative Genomics Reveals the Core Gene Toolbox for the Fungus-Insect Symbiosis.</title>
        <authorList>
            <person name="Wang Y."/>
            <person name="Stata M."/>
            <person name="Wang W."/>
            <person name="Stajich J.E."/>
            <person name="White M.M."/>
            <person name="Moncalvo J.M."/>
        </authorList>
    </citation>
    <scope>NUCLEOTIDE SEQUENCE [LARGE SCALE GENOMIC DNA]</scope>
    <source>
        <strain evidence="5 6">SWE-8-4</strain>
    </source>
</reference>
<organism evidence="5 6">
    <name type="scientific">Smittium simulii</name>
    <dbReference type="NCBI Taxonomy" id="133385"/>
    <lineage>
        <taxon>Eukaryota</taxon>
        <taxon>Fungi</taxon>
        <taxon>Fungi incertae sedis</taxon>
        <taxon>Zoopagomycota</taxon>
        <taxon>Kickxellomycotina</taxon>
        <taxon>Harpellomycetes</taxon>
        <taxon>Harpellales</taxon>
        <taxon>Legeriomycetaceae</taxon>
        <taxon>Smittium</taxon>
    </lineage>
</organism>
<comment type="similarity">
    <text evidence="3">Belongs to the PTH2 family.</text>
</comment>
<evidence type="ECO:0000313" key="5">
    <source>
        <dbReference type="EMBL" id="PVU94567.1"/>
    </source>
</evidence>
<evidence type="ECO:0000256" key="4">
    <source>
        <dbReference type="ARBA" id="ARBA00048707"/>
    </source>
</evidence>
<dbReference type="SUPFAM" id="SSF102462">
    <property type="entry name" value="Peptidyl-tRNA hydrolase II"/>
    <property type="match status" value="1"/>
</dbReference>
<proteinExistence type="inferred from homology"/>
<keyword evidence="6" id="KW-1185">Reference proteome</keyword>
<gene>
    <name evidence="5" type="ORF">BB561_002466</name>
</gene>
<dbReference type="GO" id="GO:0004045">
    <property type="term" value="F:peptidyl-tRNA hydrolase activity"/>
    <property type="evidence" value="ECO:0007669"/>
    <property type="project" value="UniProtKB-EC"/>
</dbReference>